<evidence type="ECO:0000256" key="1">
    <source>
        <dbReference type="ARBA" id="ARBA00004370"/>
    </source>
</evidence>
<evidence type="ECO:0000256" key="3">
    <source>
        <dbReference type="SAM" id="MobiDB-lite"/>
    </source>
</evidence>
<keyword evidence="6" id="KW-1185">Reference proteome</keyword>
<dbReference type="Pfam" id="PF01103">
    <property type="entry name" value="Omp85"/>
    <property type="match status" value="1"/>
</dbReference>
<evidence type="ECO:0000313" key="6">
    <source>
        <dbReference type="Proteomes" id="UP001230268"/>
    </source>
</evidence>
<accession>A0AAD8PF68</accession>
<dbReference type="AlphaFoldDB" id="A0AAD8PF68"/>
<evidence type="ECO:0000259" key="4">
    <source>
        <dbReference type="Pfam" id="PF01103"/>
    </source>
</evidence>
<name>A0AAD8PF68_BABGI</name>
<keyword evidence="2" id="KW-0472">Membrane</keyword>
<dbReference type="Gene3D" id="2.40.160.50">
    <property type="entry name" value="membrane protein fhac: a member of the omp85/tpsb transporter family"/>
    <property type="match status" value="1"/>
</dbReference>
<feature type="domain" description="Bacterial surface antigen (D15)" evidence="4">
    <location>
        <begin position="136"/>
        <end position="464"/>
    </location>
</feature>
<comment type="caution">
    <text evidence="5">The sequence shown here is derived from an EMBL/GenBank/DDBJ whole genome shotgun (WGS) entry which is preliminary data.</text>
</comment>
<protein>
    <recommendedName>
        <fullName evidence="4">Bacterial surface antigen (D15) domain-containing protein</fullName>
    </recommendedName>
</protein>
<feature type="region of interest" description="Disordered" evidence="3">
    <location>
        <begin position="1"/>
        <end position="21"/>
    </location>
</feature>
<dbReference type="InterPro" id="IPR000184">
    <property type="entry name" value="Bac_surfAg_D15"/>
</dbReference>
<organism evidence="5 6">
    <name type="scientific">Babesia gibsoni</name>
    <dbReference type="NCBI Taxonomy" id="33632"/>
    <lineage>
        <taxon>Eukaryota</taxon>
        <taxon>Sar</taxon>
        <taxon>Alveolata</taxon>
        <taxon>Apicomplexa</taxon>
        <taxon>Aconoidasida</taxon>
        <taxon>Piroplasmida</taxon>
        <taxon>Babesiidae</taxon>
        <taxon>Babesia</taxon>
    </lineage>
</organism>
<dbReference type="EMBL" id="JAVEPI010000001">
    <property type="protein sequence ID" value="KAK1444308.1"/>
    <property type="molecule type" value="Genomic_DNA"/>
</dbReference>
<proteinExistence type="predicted"/>
<dbReference type="GO" id="GO:0019867">
    <property type="term" value="C:outer membrane"/>
    <property type="evidence" value="ECO:0007669"/>
    <property type="project" value="InterPro"/>
</dbReference>
<sequence>MDEELADSRPNAPQPEDTPRPKVVEIDVSKKLGDVRVVLRGLSRIHNSTLYPDLKNIRNATTVKELFMLLEDAHERLDKLDLFKSVVSNIRRGKRPGDVDVVFELEEKRPSYSVGVTANQKSEANFELTGEVPGVLGSCNSLSLQLRKSGYGSQKLSGSCFMPRNIGLAKFTSLIQLFTSQNDFTNYSSYSMSTQGISFILSDIKRRHQAIWEASINDLYPSFNDHRRASETVLRHAGRSLKNSVSYQYTIDELKGETIPHTGHCTQMKFEAGLPGGDRQFLKIDYNTFFASVLRQRLILHMNISMGYMKHLGTLRKNSNLLDRFHFTGSGGAGSAFRGFGYRGIGPCDYSSIFDKETQEWKRVPEHTGGDCYGNIQLAFHCPIEYKQYKLPLAFCFLNVGSLTSIEERKNRETIYGHALRQLRMSVGAGFSMGISPGCWMEAFVAQPLLYSPTDTINRLQMGIRFKHNMS</sequence>
<evidence type="ECO:0000256" key="2">
    <source>
        <dbReference type="ARBA" id="ARBA00023136"/>
    </source>
</evidence>
<dbReference type="Proteomes" id="UP001230268">
    <property type="component" value="Unassembled WGS sequence"/>
</dbReference>
<evidence type="ECO:0000313" key="5">
    <source>
        <dbReference type="EMBL" id="KAK1444308.1"/>
    </source>
</evidence>
<reference evidence="5" key="1">
    <citation type="submission" date="2023-08" db="EMBL/GenBank/DDBJ databases">
        <title>Draft sequence of the Babesia gibsoni genome.</title>
        <authorList>
            <person name="Yamagishi J.Y."/>
            <person name="Xuan X.X."/>
        </authorList>
    </citation>
    <scope>NUCLEOTIDE SEQUENCE</scope>
    <source>
        <strain evidence="5">Azabu</strain>
    </source>
</reference>
<comment type="subcellular location">
    <subcellularLocation>
        <location evidence="1">Membrane</location>
    </subcellularLocation>
</comment>
<gene>
    <name evidence="5" type="ORF">BgAZ_102140</name>
</gene>